<dbReference type="InterPro" id="IPR011990">
    <property type="entry name" value="TPR-like_helical_dom_sf"/>
</dbReference>
<keyword evidence="4" id="KW-1185">Reference proteome</keyword>
<dbReference type="Pfam" id="PF13424">
    <property type="entry name" value="TPR_12"/>
    <property type="match status" value="4"/>
</dbReference>
<feature type="coiled-coil region" evidence="1">
    <location>
        <begin position="548"/>
        <end position="582"/>
    </location>
</feature>
<dbReference type="InterPro" id="IPR053137">
    <property type="entry name" value="NLR-like"/>
</dbReference>
<comment type="caution">
    <text evidence="2">The sequence shown here is derived from an EMBL/GenBank/DDBJ whole genome shotgun (WGS) entry which is preliminary data.</text>
</comment>
<dbReference type="Proteomes" id="UP001152797">
    <property type="component" value="Unassembled WGS sequence"/>
</dbReference>
<proteinExistence type="predicted"/>
<dbReference type="PANTHER" id="PTHR46082:SF6">
    <property type="entry name" value="AAA+ ATPASE DOMAIN-CONTAINING PROTEIN-RELATED"/>
    <property type="match status" value="1"/>
</dbReference>
<evidence type="ECO:0000313" key="3">
    <source>
        <dbReference type="EMBL" id="CAL4766421.1"/>
    </source>
</evidence>
<dbReference type="InterPro" id="IPR019734">
    <property type="entry name" value="TPR_rpt"/>
</dbReference>
<evidence type="ECO:0000313" key="2">
    <source>
        <dbReference type="EMBL" id="CAI3979109.1"/>
    </source>
</evidence>
<dbReference type="SMART" id="SM00028">
    <property type="entry name" value="TPR"/>
    <property type="match status" value="6"/>
</dbReference>
<dbReference type="EMBL" id="CAMXCT010000458">
    <property type="protein sequence ID" value="CAI3979109.1"/>
    <property type="molecule type" value="Genomic_DNA"/>
</dbReference>
<dbReference type="OrthoDB" id="443949at2759"/>
<keyword evidence="1" id="KW-0175">Coiled coil</keyword>
<dbReference type="Gene3D" id="1.25.40.10">
    <property type="entry name" value="Tetratricopeptide repeat domain"/>
    <property type="match status" value="2"/>
</dbReference>
<dbReference type="SUPFAM" id="SSF48452">
    <property type="entry name" value="TPR-like"/>
    <property type="match status" value="3"/>
</dbReference>
<dbReference type="EMBL" id="CAMXCT030000458">
    <property type="protein sequence ID" value="CAL4766421.1"/>
    <property type="molecule type" value="Genomic_DNA"/>
</dbReference>
<organism evidence="2">
    <name type="scientific">Cladocopium goreaui</name>
    <dbReference type="NCBI Taxonomy" id="2562237"/>
    <lineage>
        <taxon>Eukaryota</taxon>
        <taxon>Sar</taxon>
        <taxon>Alveolata</taxon>
        <taxon>Dinophyceae</taxon>
        <taxon>Suessiales</taxon>
        <taxon>Symbiodiniaceae</taxon>
        <taxon>Cladocopium</taxon>
    </lineage>
</organism>
<dbReference type="PANTHER" id="PTHR46082">
    <property type="entry name" value="ATP/GTP-BINDING PROTEIN-RELATED"/>
    <property type="match status" value="1"/>
</dbReference>
<protein>
    <submittedName>
        <fullName evidence="3">Nephrocystin-3</fullName>
    </submittedName>
</protein>
<reference evidence="3 4" key="2">
    <citation type="submission" date="2024-05" db="EMBL/GenBank/DDBJ databases">
        <authorList>
            <person name="Chen Y."/>
            <person name="Shah S."/>
            <person name="Dougan E. K."/>
            <person name="Thang M."/>
            <person name="Chan C."/>
        </authorList>
    </citation>
    <scope>NUCLEOTIDE SEQUENCE [LARGE SCALE GENOMIC DNA]</scope>
</reference>
<evidence type="ECO:0000256" key="1">
    <source>
        <dbReference type="SAM" id="Coils"/>
    </source>
</evidence>
<reference evidence="2" key="1">
    <citation type="submission" date="2022-10" db="EMBL/GenBank/DDBJ databases">
        <authorList>
            <person name="Chen Y."/>
            <person name="Dougan E. K."/>
            <person name="Chan C."/>
            <person name="Rhodes N."/>
            <person name="Thang M."/>
        </authorList>
    </citation>
    <scope>NUCLEOTIDE SEQUENCE</scope>
</reference>
<sequence length="815" mass="91163">MGPLYMETDNLREYFETLYREGGVFKSSEYTEDDDFRAAWKHMRTGIFVWKDAIDLSTKPNPKCFFHYTGELPYRNITAIQKEAAEIWASLKTEGPGANAWWGRGVYSVPKPPNEWKNRQELLDNNFRNMMKRDLADPNKGEAFVNKEYPPRAAFCIPLLIDAEHAYDVSVRATPEMEAAGKPPGRNLADKLLNEPGHPQRCCVVLRVEGEQGIENAKGRLVDTLRQREANAQDGEAKTSAKLRLGSALYQRGFHEEALGYLQDAFRDLEFSKGEEDPQTLQALHTLAICLAQMNRLSEAEPFFQRCLEVKARTFGVEHRSTRASMNCLALVLDGYKRHSEAEPIHRRCVEITSKIFGPEHEDTLASETNLALCLCSLRRPEEALPLARHSLEVKERTLGPEHPLTVAQLYNVAVNFCYLQRLPEAEPLLQRAFAIQAKILGEDHPETLGTVQSLAKCLARMQRPADAEFWFRQTLVSKERTRSSDHPEVVSALEDLGICLGQLGRLEEAEVFLRRAHDILYRTLGKLHPHRRSALRNLGICLHRMGRAQEAEECQKEIVEILEAEKEAKAAKAKARAEQAKLYAEAVARPTIAPWSEVEAIFHRCLGAEGLRFKESYIKLLTSMGIVTMDEAQALFQEHHGPHISVNDFLELIRPKEEPRVLLTAHQTMGNHIVMTPATTPVMGNHIVMTPATTPVMGNHIVMTPATTPVMGNHIVMTPATTPVMGNHIVMTPATTPVMGNHIVMTPATTPVMGNHIVMTPATTPVMGNHIVMTPATTPVMGNHIVMTPATTPVITPCYQEKGLCASIRHVTVS</sequence>
<gene>
    <name evidence="2" type="ORF">C1SCF055_LOCUS7086</name>
</gene>
<dbReference type="EMBL" id="CAMXCT020000458">
    <property type="protein sequence ID" value="CAL1132484.1"/>
    <property type="molecule type" value="Genomic_DNA"/>
</dbReference>
<name>A0A9P1BTD3_9DINO</name>
<evidence type="ECO:0000313" key="4">
    <source>
        <dbReference type="Proteomes" id="UP001152797"/>
    </source>
</evidence>
<accession>A0A9P1BTD3</accession>
<dbReference type="AlphaFoldDB" id="A0A9P1BTD3"/>